<feature type="compositionally biased region" description="Basic and acidic residues" evidence="1">
    <location>
        <begin position="172"/>
        <end position="183"/>
    </location>
</feature>
<name>A0A2J6PL12_9HELO</name>
<sequence length="192" mass="21245">MPNQDKHGEGSRNVAGFRFPSGISSQQPQPLSPFPNNPYWKTEKFLHDTRSIVNDSLALQVFKPRLDHILEVFDQHDKAFAEHTSTHEQQHGSAHASATTNRDSNSSGVECSAVESRNLEEMSHLHQVASQGRGNGRSISTRGHHHPGSQNHSKRPNLTDLSSSSGRGSSNHSDDSTTPIRKDRTGKRARRS</sequence>
<feature type="region of interest" description="Disordered" evidence="1">
    <location>
        <begin position="126"/>
        <end position="192"/>
    </location>
</feature>
<feature type="compositionally biased region" description="Polar residues" evidence="1">
    <location>
        <begin position="96"/>
        <end position="109"/>
    </location>
</feature>
<feature type="compositionally biased region" description="Basic and acidic residues" evidence="1">
    <location>
        <begin position="1"/>
        <end position="10"/>
    </location>
</feature>
<accession>A0A2J6PL12</accession>
<evidence type="ECO:0000313" key="2">
    <source>
        <dbReference type="EMBL" id="PMD14728.1"/>
    </source>
</evidence>
<dbReference type="EMBL" id="KZ613519">
    <property type="protein sequence ID" value="PMD14728.1"/>
    <property type="molecule type" value="Genomic_DNA"/>
</dbReference>
<feature type="region of interest" description="Disordered" evidence="1">
    <location>
        <begin position="83"/>
        <end position="113"/>
    </location>
</feature>
<evidence type="ECO:0000313" key="3">
    <source>
        <dbReference type="Proteomes" id="UP000235672"/>
    </source>
</evidence>
<proteinExistence type="predicted"/>
<keyword evidence="3" id="KW-1185">Reference proteome</keyword>
<feature type="region of interest" description="Disordered" evidence="1">
    <location>
        <begin position="1"/>
        <end position="38"/>
    </location>
</feature>
<gene>
    <name evidence="2" type="ORF">NA56DRAFT_664456</name>
</gene>
<dbReference type="AlphaFoldDB" id="A0A2J6PL12"/>
<feature type="compositionally biased region" description="Polar residues" evidence="1">
    <location>
        <begin position="128"/>
        <end position="141"/>
    </location>
</feature>
<evidence type="ECO:0000256" key="1">
    <source>
        <dbReference type="SAM" id="MobiDB-lite"/>
    </source>
</evidence>
<feature type="compositionally biased region" description="Basic residues" evidence="1">
    <location>
        <begin position="142"/>
        <end position="155"/>
    </location>
</feature>
<feature type="compositionally biased region" description="Low complexity" evidence="1">
    <location>
        <begin position="162"/>
        <end position="171"/>
    </location>
</feature>
<protein>
    <submittedName>
        <fullName evidence="2">Uncharacterized protein</fullName>
    </submittedName>
</protein>
<feature type="compositionally biased region" description="Low complexity" evidence="1">
    <location>
        <begin position="20"/>
        <end position="29"/>
    </location>
</feature>
<reference evidence="2 3" key="1">
    <citation type="submission" date="2016-05" db="EMBL/GenBank/DDBJ databases">
        <title>A degradative enzymes factory behind the ericoid mycorrhizal symbiosis.</title>
        <authorList>
            <consortium name="DOE Joint Genome Institute"/>
            <person name="Martino E."/>
            <person name="Morin E."/>
            <person name="Grelet G."/>
            <person name="Kuo A."/>
            <person name="Kohler A."/>
            <person name="Daghino S."/>
            <person name="Barry K."/>
            <person name="Choi C."/>
            <person name="Cichocki N."/>
            <person name="Clum A."/>
            <person name="Copeland A."/>
            <person name="Hainaut M."/>
            <person name="Haridas S."/>
            <person name="Labutti K."/>
            <person name="Lindquist E."/>
            <person name="Lipzen A."/>
            <person name="Khouja H.-R."/>
            <person name="Murat C."/>
            <person name="Ohm R."/>
            <person name="Olson A."/>
            <person name="Spatafora J."/>
            <person name="Veneault-Fourrey C."/>
            <person name="Henrissat B."/>
            <person name="Grigoriev I."/>
            <person name="Martin F."/>
            <person name="Perotto S."/>
        </authorList>
    </citation>
    <scope>NUCLEOTIDE SEQUENCE [LARGE SCALE GENOMIC DNA]</scope>
    <source>
        <strain evidence="2 3">UAMH 7357</strain>
    </source>
</reference>
<organism evidence="2 3">
    <name type="scientific">Hyaloscypha hepaticicola</name>
    <dbReference type="NCBI Taxonomy" id="2082293"/>
    <lineage>
        <taxon>Eukaryota</taxon>
        <taxon>Fungi</taxon>
        <taxon>Dikarya</taxon>
        <taxon>Ascomycota</taxon>
        <taxon>Pezizomycotina</taxon>
        <taxon>Leotiomycetes</taxon>
        <taxon>Helotiales</taxon>
        <taxon>Hyaloscyphaceae</taxon>
        <taxon>Hyaloscypha</taxon>
    </lineage>
</organism>
<dbReference type="Proteomes" id="UP000235672">
    <property type="component" value="Unassembled WGS sequence"/>
</dbReference>